<keyword evidence="1" id="KW-0472">Membrane</keyword>
<protein>
    <submittedName>
        <fullName evidence="2">Uncharacterized protein</fullName>
    </submittedName>
</protein>
<gene>
    <name evidence="2" type="ORF">L332_04270</name>
</gene>
<dbReference type="SUPFAM" id="SSF54523">
    <property type="entry name" value="Pili subunits"/>
    <property type="match status" value="1"/>
</dbReference>
<sequence>MTLIEVMVAMFVFAIISTLVLSSLVQVLSVNRASSMQHVAANLAAQELERARATTDLFALTSEERAVTVNGTTFAIDRDAVWVSESDDQAACGAGGGNLRFKRVNVTVRWSGMSPSQAPVRADTIIDPSQRLNDPSTGTVLVSVIDAEGFGVANATVSLTATANGAPRAPVQTDAEGCAYLLEVARGTYTVSVSKLNYVGLALDPTPKQADIAVEAGSTSSLGFQYDEAATITARLAAGSQVRLPTNLPMTFVSTYGVVTQAVTTTATSTVTQRTVKVHPRVNYRIFAGNYGRNTGAECTAPDPNAWPAVTLGGVAYAAGAAPEINLPKRGSLTVDVPMGTVSVRGQVRGLRATAAPGAPGDPTCASTIVHEFGDVSANSTVVIALPYGTWALTDRNGVAVSGVTVSGNDTAVANVVTLDPREVVP</sequence>
<dbReference type="RefSeq" id="WP_021011123.1">
    <property type="nucleotide sequence ID" value="NZ_ASHR01000030.1"/>
</dbReference>
<dbReference type="Pfam" id="PF13620">
    <property type="entry name" value="CarboxypepD_reg"/>
    <property type="match status" value="1"/>
</dbReference>
<evidence type="ECO:0000256" key="1">
    <source>
        <dbReference type="SAM" id="Phobius"/>
    </source>
</evidence>
<accession>U1LMU5</accession>
<dbReference type="EMBL" id="ASHR01000030">
    <property type="protein sequence ID" value="ERG63669.1"/>
    <property type="molecule type" value="Genomic_DNA"/>
</dbReference>
<proteinExistence type="predicted"/>
<dbReference type="Gene3D" id="2.60.40.1120">
    <property type="entry name" value="Carboxypeptidase-like, regulatory domain"/>
    <property type="match status" value="1"/>
</dbReference>
<organism evidence="2 3">
    <name type="scientific">Agrococcus pavilionensis RW1</name>
    <dbReference type="NCBI Taxonomy" id="1330458"/>
    <lineage>
        <taxon>Bacteria</taxon>
        <taxon>Bacillati</taxon>
        <taxon>Actinomycetota</taxon>
        <taxon>Actinomycetes</taxon>
        <taxon>Micrococcales</taxon>
        <taxon>Microbacteriaceae</taxon>
        <taxon>Agrococcus</taxon>
    </lineage>
</organism>
<dbReference type="SUPFAM" id="SSF49452">
    <property type="entry name" value="Starch-binding domain-like"/>
    <property type="match status" value="1"/>
</dbReference>
<reference evidence="2 3" key="1">
    <citation type="journal article" date="2013" name="Genome Announc.">
        <title>First draft genome sequence from a member of the genus agrococcus, isolated from modern microbialites.</title>
        <authorList>
            <person name="White R.A.III."/>
            <person name="Grassa C.J."/>
            <person name="Suttle C.A."/>
        </authorList>
    </citation>
    <scope>NUCLEOTIDE SEQUENCE [LARGE SCALE GENOMIC DNA]</scope>
    <source>
        <strain evidence="2 3">RW1</strain>
    </source>
</reference>
<comment type="caution">
    <text evidence="2">The sequence shown here is derived from an EMBL/GenBank/DDBJ whole genome shotgun (WGS) entry which is preliminary data.</text>
</comment>
<keyword evidence="1" id="KW-0812">Transmembrane</keyword>
<dbReference type="Proteomes" id="UP000016462">
    <property type="component" value="Unassembled WGS sequence"/>
</dbReference>
<evidence type="ECO:0000313" key="3">
    <source>
        <dbReference type="Proteomes" id="UP000016462"/>
    </source>
</evidence>
<dbReference type="InterPro" id="IPR013784">
    <property type="entry name" value="Carb-bd-like_fold"/>
</dbReference>
<keyword evidence="1" id="KW-1133">Transmembrane helix</keyword>
<dbReference type="AlphaFoldDB" id="U1LMU5"/>
<dbReference type="InterPro" id="IPR045584">
    <property type="entry name" value="Pilin-like"/>
</dbReference>
<evidence type="ECO:0000313" key="2">
    <source>
        <dbReference type="EMBL" id="ERG63669.1"/>
    </source>
</evidence>
<dbReference type="GO" id="GO:0030246">
    <property type="term" value="F:carbohydrate binding"/>
    <property type="evidence" value="ECO:0007669"/>
    <property type="project" value="InterPro"/>
</dbReference>
<dbReference type="OrthoDB" id="5244741at2"/>
<keyword evidence="3" id="KW-1185">Reference proteome</keyword>
<name>U1LMU5_9MICO</name>
<feature type="transmembrane region" description="Helical" evidence="1">
    <location>
        <begin position="6"/>
        <end position="28"/>
    </location>
</feature>